<dbReference type="AlphaFoldDB" id="A0A1A2XXN1"/>
<feature type="region of interest" description="Disordered" evidence="1">
    <location>
        <begin position="189"/>
        <end position="210"/>
    </location>
</feature>
<name>A0A1A2XXN1_MYCSD</name>
<comment type="caution">
    <text evidence="2">The sequence shown here is derived from an EMBL/GenBank/DDBJ whole genome shotgun (WGS) entry which is preliminary data.</text>
</comment>
<accession>A0A1A2XXN1</accession>
<evidence type="ECO:0000313" key="3">
    <source>
        <dbReference type="Proteomes" id="UP000093943"/>
    </source>
</evidence>
<proteinExistence type="predicted"/>
<organism evidence="2 3">
    <name type="scientific">Mycolicibacter sinensis (strain JDM601)</name>
    <name type="common">Mycobacterium sinense</name>
    <dbReference type="NCBI Taxonomy" id="875328"/>
    <lineage>
        <taxon>Bacteria</taxon>
        <taxon>Bacillati</taxon>
        <taxon>Actinomycetota</taxon>
        <taxon>Actinomycetes</taxon>
        <taxon>Mycobacteriales</taxon>
        <taxon>Mycobacteriaceae</taxon>
        <taxon>Mycolicibacter</taxon>
    </lineage>
</organism>
<gene>
    <name evidence="2" type="ORF">A5710_20755</name>
</gene>
<sequence>MSLKAWLEGEQPDLQRLAALFADGDVRIVRDDESDAYYLTAAELDSADDEDVYVTIEALLKRINGSARTLTSDFQPVRYARKYTTNGGIVIQPATVQLKIRVSLTVSAVVRGPDGEPQPTSPPPGATHLALAASDGTVDEVLARMAGDLDWFNLFKVYELVRDDSTKPSSIAGMGWATENEQSAFRASANRPDVSGEDARHAVSPNTKRPKRTMNLAEGQAWVCNLVSNWLAWKAAPPPDA</sequence>
<dbReference type="EMBL" id="LZKG01000083">
    <property type="protein sequence ID" value="OBI29827.1"/>
    <property type="molecule type" value="Genomic_DNA"/>
</dbReference>
<evidence type="ECO:0000313" key="2">
    <source>
        <dbReference type="EMBL" id="OBI29827.1"/>
    </source>
</evidence>
<dbReference type="Proteomes" id="UP000093943">
    <property type="component" value="Unassembled WGS sequence"/>
</dbReference>
<evidence type="ECO:0000256" key="1">
    <source>
        <dbReference type="SAM" id="MobiDB-lite"/>
    </source>
</evidence>
<dbReference type="RefSeq" id="WP_065019153.1">
    <property type="nucleotide sequence ID" value="NZ_LZKG01000083.1"/>
</dbReference>
<reference evidence="3" key="1">
    <citation type="submission" date="2016-06" db="EMBL/GenBank/DDBJ databases">
        <authorList>
            <person name="Sutton G."/>
            <person name="Brinkac L."/>
            <person name="Sanka R."/>
            <person name="Adams M."/>
            <person name="Lau E."/>
            <person name="Sam S."/>
            <person name="Sreng N."/>
            <person name="Him V."/>
            <person name="Kerleguer A."/>
            <person name="Cheng S."/>
        </authorList>
    </citation>
    <scope>NUCLEOTIDE SEQUENCE [LARGE SCALE GENOMIC DNA]</scope>
    <source>
        <strain evidence="3">E1876</strain>
    </source>
</reference>
<protein>
    <submittedName>
        <fullName evidence="2">Uncharacterized protein</fullName>
    </submittedName>
</protein>